<evidence type="ECO:0000256" key="2">
    <source>
        <dbReference type="SAM" id="Phobius"/>
    </source>
</evidence>
<dbReference type="RefSeq" id="XP_024774784.1">
    <property type="nucleotide sequence ID" value="XM_024923604.1"/>
</dbReference>
<name>A0A2T4ADE3_TRIHA</name>
<gene>
    <name evidence="3" type="ORF">M431DRAFT_85832</name>
</gene>
<dbReference type="GeneID" id="36632187"/>
<feature type="transmembrane region" description="Helical" evidence="2">
    <location>
        <begin position="39"/>
        <end position="62"/>
    </location>
</feature>
<feature type="region of interest" description="Disordered" evidence="1">
    <location>
        <begin position="142"/>
        <end position="164"/>
    </location>
</feature>
<evidence type="ECO:0000256" key="1">
    <source>
        <dbReference type="SAM" id="MobiDB-lite"/>
    </source>
</evidence>
<protein>
    <submittedName>
        <fullName evidence="3">Uncharacterized protein</fullName>
    </submittedName>
</protein>
<proteinExistence type="predicted"/>
<evidence type="ECO:0000313" key="3">
    <source>
        <dbReference type="EMBL" id="PTB55107.1"/>
    </source>
</evidence>
<keyword evidence="2" id="KW-0812">Transmembrane</keyword>
<keyword evidence="4" id="KW-1185">Reference proteome</keyword>
<keyword evidence="2" id="KW-1133">Transmembrane helix</keyword>
<accession>A0A2T4ADE3</accession>
<dbReference type="EMBL" id="KZ679680">
    <property type="protein sequence ID" value="PTB55107.1"/>
    <property type="molecule type" value="Genomic_DNA"/>
</dbReference>
<keyword evidence="2" id="KW-0472">Membrane</keyword>
<reference evidence="3 4" key="1">
    <citation type="submission" date="2016-07" db="EMBL/GenBank/DDBJ databases">
        <title>Multiple horizontal gene transfer events from other fungi enriched the ability of initially mycotrophic Trichoderma (Ascomycota) to feed on dead plant biomass.</title>
        <authorList>
            <consortium name="DOE Joint Genome Institute"/>
            <person name="Aerts A."/>
            <person name="Atanasova L."/>
            <person name="Chenthamara K."/>
            <person name="Zhang J."/>
            <person name="Grujic M."/>
            <person name="Henrissat B."/>
            <person name="Kuo A."/>
            <person name="Salamov A."/>
            <person name="Lipzen A."/>
            <person name="Labutti K."/>
            <person name="Barry K."/>
            <person name="Miao Y."/>
            <person name="Rahimi M.J."/>
            <person name="Shen Q."/>
            <person name="Grigoriev I.V."/>
            <person name="Kubicek C.P."/>
            <person name="Druzhinina I.S."/>
        </authorList>
    </citation>
    <scope>NUCLEOTIDE SEQUENCE [LARGE SCALE GENOMIC DNA]</scope>
    <source>
        <strain evidence="3 4">CBS 226.95</strain>
    </source>
</reference>
<dbReference type="AlphaFoldDB" id="A0A2T4ADE3"/>
<evidence type="ECO:0000313" key="4">
    <source>
        <dbReference type="Proteomes" id="UP000241690"/>
    </source>
</evidence>
<organism evidence="3 4">
    <name type="scientific">Trichoderma harzianum CBS 226.95</name>
    <dbReference type="NCBI Taxonomy" id="983964"/>
    <lineage>
        <taxon>Eukaryota</taxon>
        <taxon>Fungi</taxon>
        <taxon>Dikarya</taxon>
        <taxon>Ascomycota</taxon>
        <taxon>Pezizomycotina</taxon>
        <taxon>Sordariomycetes</taxon>
        <taxon>Hypocreomycetidae</taxon>
        <taxon>Hypocreales</taxon>
        <taxon>Hypocreaceae</taxon>
        <taxon>Trichoderma</taxon>
    </lineage>
</organism>
<feature type="compositionally biased region" description="Pro residues" evidence="1">
    <location>
        <begin position="154"/>
        <end position="164"/>
    </location>
</feature>
<dbReference type="Proteomes" id="UP000241690">
    <property type="component" value="Unassembled WGS sequence"/>
</dbReference>
<sequence>MPGMVFTAPKARNQHVPFGSLIHNDVLIYVREGNSYTKYYIIVAIIAAIIIFHVILAINLQLRLNKGLQPRAYEKFLFKGVIRKHERKVASAAHGNSPPDFYNMANVTPGPVNDSTVYTAYPGHTYGGDRFDSVQELNKRADEENALPVNDVPLGPPPAAVLKQ</sequence>